<evidence type="ECO:0000256" key="9">
    <source>
        <dbReference type="SAM" id="MobiDB-lite"/>
    </source>
</evidence>
<feature type="domain" description="Serine dehydratase-like alpha subunit" evidence="10">
    <location>
        <begin position="41"/>
        <end position="300"/>
    </location>
</feature>
<organism evidence="11 12">
    <name type="scientific">Phytophthora kernoviae 00238/432</name>
    <dbReference type="NCBI Taxonomy" id="1284355"/>
    <lineage>
        <taxon>Eukaryota</taxon>
        <taxon>Sar</taxon>
        <taxon>Stramenopiles</taxon>
        <taxon>Oomycota</taxon>
        <taxon>Peronosporomycetes</taxon>
        <taxon>Peronosporales</taxon>
        <taxon>Peronosporaceae</taxon>
        <taxon>Phytophthora</taxon>
    </lineage>
</organism>
<evidence type="ECO:0000256" key="4">
    <source>
        <dbReference type="ARBA" id="ARBA00022485"/>
    </source>
</evidence>
<dbReference type="Pfam" id="PF03313">
    <property type="entry name" value="SDH_alpha"/>
    <property type="match status" value="1"/>
</dbReference>
<reference evidence="11" key="1">
    <citation type="journal article" date="2015" name="Genom Data">
        <title>Draft genome sequences of Phytophthora kernoviae and Phytophthora ramorum lineage EU2 from Scotland.</title>
        <authorList>
            <person name="Sambles C."/>
            <person name="Schlenzig A."/>
            <person name="O'Neill P."/>
            <person name="Grant M."/>
            <person name="Studholme D.J."/>
        </authorList>
    </citation>
    <scope>NUCLEOTIDE SEQUENCE</scope>
    <source>
        <strain evidence="11">00238/432</strain>
    </source>
</reference>
<keyword evidence="3" id="KW-0312">Gluconeogenesis</keyword>
<dbReference type="EMBL" id="AOFI03000015">
    <property type="protein sequence ID" value="KAF4324635.1"/>
    <property type="molecule type" value="Genomic_DNA"/>
</dbReference>
<keyword evidence="8" id="KW-0456">Lyase</keyword>
<reference evidence="11" key="2">
    <citation type="submission" date="2020-02" db="EMBL/GenBank/DDBJ databases">
        <authorList>
            <person name="Studholme D.J."/>
        </authorList>
    </citation>
    <scope>NUCLEOTIDE SEQUENCE</scope>
    <source>
        <strain evidence="11">00238/432</strain>
    </source>
</reference>
<accession>A0A8J4WAW3</accession>
<keyword evidence="7" id="KW-0411">Iron-sulfur</keyword>
<keyword evidence="6" id="KW-0408">Iron</keyword>
<dbReference type="SUPFAM" id="SSF103378">
    <property type="entry name" value="2-methylcitrate dehydratase PrpD"/>
    <property type="match status" value="1"/>
</dbReference>
<evidence type="ECO:0000259" key="10">
    <source>
        <dbReference type="Pfam" id="PF03313"/>
    </source>
</evidence>
<dbReference type="InterPro" id="IPR005130">
    <property type="entry name" value="Ser_deHydtase-like_asu"/>
</dbReference>
<dbReference type="Gene3D" id="1.10.4100.10">
    <property type="entry name" value="2-methylcitrate dehydratase PrpD"/>
    <property type="match status" value="1"/>
</dbReference>
<evidence type="ECO:0000313" key="12">
    <source>
        <dbReference type="Proteomes" id="UP000702964"/>
    </source>
</evidence>
<dbReference type="PANTHER" id="PTHR30182">
    <property type="entry name" value="L-SERINE DEHYDRATASE"/>
    <property type="match status" value="1"/>
</dbReference>
<dbReference type="Proteomes" id="UP000702964">
    <property type="component" value="Unassembled WGS sequence"/>
</dbReference>
<comment type="pathway">
    <text evidence="2">Carbohydrate biosynthesis; gluconeogenesis.</text>
</comment>
<dbReference type="InterPro" id="IPR036148">
    <property type="entry name" value="MmgE/PrpD_sf"/>
</dbReference>
<dbReference type="GO" id="GO:0051539">
    <property type="term" value="F:4 iron, 4 sulfur cluster binding"/>
    <property type="evidence" value="ECO:0007669"/>
    <property type="project" value="UniProtKB-KW"/>
</dbReference>
<evidence type="ECO:0000256" key="1">
    <source>
        <dbReference type="ARBA" id="ARBA00001966"/>
    </source>
</evidence>
<dbReference type="InterPro" id="IPR004642">
    <property type="entry name" value="Ser_deHydtase_asu"/>
</dbReference>
<comment type="cofactor">
    <cofactor evidence="1">
        <name>[4Fe-4S] cluster</name>
        <dbReference type="ChEBI" id="CHEBI:49883"/>
    </cofactor>
</comment>
<dbReference type="PANTHER" id="PTHR30182:SF1">
    <property type="entry name" value="L-SERINE DEHYDRATASE 1"/>
    <property type="match status" value="1"/>
</dbReference>
<dbReference type="GO" id="GO:0003941">
    <property type="term" value="F:L-serine ammonia-lyase activity"/>
    <property type="evidence" value="ECO:0007669"/>
    <property type="project" value="InterPro"/>
</dbReference>
<dbReference type="GO" id="GO:0046872">
    <property type="term" value="F:metal ion binding"/>
    <property type="evidence" value="ECO:0007669"/>
    <property type="project" value="UniProtKB-KW"/>
</dbReference>
<feature type="region of interest" description="Disordered" evidence="9">
    <location>
        <begin position="288"/>
        <end position="342"/>
    </location>
</feature>
<name>A0A8J4WAW3_9STRA</name>
<evidence type="ECO:0000256" key="2">
    <source>
        <dbReference type="ARBA" id="ARBA00004742"/>
    </source>
</evidence>
<evidence type="ECO:0000256" key="5">
    <source>
        <dbReference type="ARBA" id="ARBA00022723"/>
    </source>
</evidence>
<feature type="compositionally biased region" description="Basic and acidic residues" evidence="9">
    <location>
        <begin position="333"/>
        <end position="342"/>
    </location>
</feature>
<protein>
    <recommendedName>
        <fullName evidence="10">Serine dehydratase-like alpha subunit domain-containing protein</fullName>
    </recommendedName>
</protein>
<dbReference type="GO" id="GO:0006094">
    <property type="term" value="P:gluconeogenesis"/>
    <property type="evidence" value="ECO:0007669"/>
    <property type="project" value="UniProtKB-KW"/>
</dbReference>
<gene>
    <name evidence="11" type="ORF">G195_001970</name>
</gene>
<evidence type="ECO:0000256" key="7">
    <source>
        <dbReference type="ARBA" id="ARBA00023014"/>
    </source>
</evidence>
<keyword evidence="5" id="KW-0479">Metal-binding</keyword>
<feature type="compositionally biased region" description="Basic and acidic residues" evidence="9">
    <location>
        <begin position="307"/>
        <end position="322"/>
    </location>
</feature>
<comment type="caution">
    <text evidence="11">The sequence shown here is derived from an EMBL/GenBank/DDBJ whole genome shotgun (WGS) entry which is preliminary data.</text>
</comment>
<evidence type="ECO:0000256" key="3">
    <source>
        <dbReference type="ARBA" id="ARBA00022432"/>
    </source>
</evidence>
<feature type="compositionally biased region" description="Acidic residues" evidence="9">
    <location>
        <begin position="323"/>
        <end position="332"/>
    </location>
</feature>
<proteinExistence type="predicted"/>
<dbReference type="NCBIfam" id="TIGR00718">
    <property type="entry name" value="sda_alpha"/>
    <property type="match status" value="1"/>
</dbReference>
<dbReference type="AlphaFoldDB" id="A0A8J4WAW3"/>
<evidence type="ECO:0000256" key="6">
    <source>
        <dbReference type="ARBA" id="ARBA00023004"/>
    </source>
</evidence>
<dbReference type="InterPro" id="IPR042183">
    <property type="entry name" value="MmgE/PrpD_sf_1"/>
</dbReference>
<evidence type="ECO:0000256" key="8">
    <source>
        <dbReference type="ARBA" id="ARBA00023239"/>
    </source>
</evidence>
<sequence>MQVDRKARDGEALTAMEMDEGSSWMRFKHLHELNTICTAESKTIAELMIEEQVQETNIPKADVVRQMSDYYQVMKEAVHKGLTEDTTSRSGLTGGDGKKMAEYIRKGETCSGDASALAMAYALCVSEVNASMGRIVATPTAGSCGIIPGVFISSQERFGWSDEHLVNGLFCAGAIGYVIANNSFISGAEGGCQAEVGSAIGMAAGAMVELRGGTPEQVVHAVGLALKNTLGLICDPVAGLVEIPCIIRNGLGAVTALAAADMALAGVRSAIPSDEVIDVMLEVGSAMPSRHRETAQGGLAQTPTGRKMMEKLAKPKAKRAEPEAETESESESPAEKDTETKA</sequence>
<keyword evidence="4" id="KW-0004">4Fe-4S</keyword>
<dbReference type="InterPro" id="IPR051318">
    <property type="entry name" value="Fe-S_L-Ser"/>
</dbReference>
<evidence type="ECO:0000313" key="11">
    <source>
        <dbReference type="EMBL" id="KAF4324635.1"/>
    </source>
</evidence>